<sequence precursor="true">MAVRWLMTGALVALWMASAAMTSAQQAPAPVMLTPSGEGLPDGPGKDVTVRSCGTCHEARRAASARLTRAGWAAVIDSMIGRGARIADGDVPVVLEYLSTHFLGEAAQPLNINTAPQIDIEAAVGLLRREAAAVVRYRERNGRFKTIDDLKKVPGIDFSKVERRRAFIVTL</sequence>
<keyword evidence="3" id="KW-1185">Reference proteome</keyword>
<keyword evidence="1" id="KW-0732">Signal</keyword>
<dbReference type="SUPFAM" id="SSF46626">
    <property type="entry name" value="Cytochrome c"/>
    <property type="match status" value="1"/>
</dbReference>
<dbReference type="Gene3D" id="1.10.760.10">
    <property type="entry name" value="Cytochrome c-like domain"/>
    <property type="match status" value="1"/>
</dbReference>
<protein>
    <submittedName>
        <fullName evidence="2">ComE operon protein 1</fullName>
    </submittedName>
</protein>
<evidence type="ECO:0000313" key="3">
    <source>
        <dbReference type="Proteomes" id="UP000076079"/>
    </source>
</evidence>
<evidence type="ECO:0000256" key="1">
    <source>
        <dbReference type="SAM" id="SignalP"/>
    </source>
</evidence>
<feature type="signal peptide" evidence="1">
    <location>
        <begin position="1"/>
        <end position="29"/>
    </location>
</feature>
<dbReference type="InterPro" id="IPR010994">
    <property type="entry name" value="RuvA_2-like"/>
</dbReference>
<dbReference type="Proteomes" id="UP000076079">
    <property type="component" value="Chromosome"/>
</dbReference>
<dbReference type="GO" id="GO:0009055">
    <property type="term" value="F:electron transfer activity"/>
    <property type="evidence" value="ECO:0007669"/>
    <property type="project" value="InterPro"/>
</dbReference>
<accession>A0A143PJA5</accession>
<reference evidence="3" key="2">
    <citation type="submission" date="2016-04" db="EMBL/GenBank/DDBJ databases">
        <title>First Complete Genome Sequence of a Subdivision 6 Acidobacterium.</title>
        <authorList>
            <person name="Huang S."/>
            <person name="Vieira S."/>
            <person name="Bunk B."/>
            <person name="Riedel T."/>
            <person name="Sproeer C."/>
            <person name="Overmann J."/>
        </authorList>
    </citation>
    <scope>NUCLEOTIDE SEQUENCE [LARGE SCALE GENOMIC DNA]</scope>
    <source>
        <strain evidence="3">DSM 100886 HEG_-6_39</strain>
    </source>
</reference>
<dbReference type="AlphaFoldDB" id="A0A143PJA5"/>
<dbReference type="EMBL" id="CP015136">
    <property type="protein sequence ID" value="AMY07854.1"/>
    <property type="molecule type" value="Genomic_DNA"/>
</dbReference>
<dbReference type="OrthoDB" id="115232at2"/>
<evidence type="ECO:0000313" key="2">
    <source>
        <dbReference type="EMBL" id="AMY07854.1"/>
    </source>
</evidence>
<dbReference type="STRING" id="1855912.LuPra_01037"/>
<gene>
    <name evidence="2" type="primary">comEA_1</name>
    <name evidence="2" type="ORF">LuPra_01037</name>
</gene>
<dbReference type="Gene3D" id="1.10.150.280">
    <property type="entry name" value="AF1531-like domain"/>
    <property type="match status" value="1"/>
</dbReference>
<dbReference type="GO" id="GO:0020037">
    <property type="term" value="F:heme binding"/>
    <property type="evidence" value="ECO:0007669"/>
    <property type="project" value="InterPro"/>
</dbReference>
<reference evidence="2 3" key="1">
    <citation type="journal article" date="2016" name="Genome Announc.">
        <title>First Complete Genome Sequence of a Subdivision 6 Acidobacterium Strain.</title>
        <authorList>
            <person name="Huang S."/>
            <person name="Vieira S."/>
            <person name="Bunk B."/>
            <person name="Riedel T."/>
            <person name="Sproer C."/>
            <person name="Overmann J."/>
        </authorList>
    </citation>
    <scope>NUCLEOTIDE SEQUENCE [LARGE SCALE GENOMIC DNA]</scope>
    <source>
        <strain evidence="3">DSM 100886 HEG_-6_39</strain>
    </source>
</reference>
<name>A0A143PJA5_LUTPR</name>
<dbReference type="Pfam" id="PF12836">
    <property type="entry name" value="HHH_3"/>
    <property type="match status" value="1"/>
</dbReference>
<dbReference type="SUPFAM" id="SSF47781">
    <property type="entry name" value="RuvA domain 2-like"/>
    <property type="match status" value="1"/>
</dbReference>
<proteinExistence type="predicted"/>
<organism evidence="2 3">
    <name type="scientific">Luteitalea pratensis</name>
    <dbReference type="NCBI Taxonomy" id="1855912"/>
    <lineage>
        <taxon>Bacteria</taxon>
        <taxon>Pseudomonadati</taxon>
        <taxon>Acidobacteriota</taxon>
        <taxon>Vicinamibacteria</taxon>
        <taxon>Vicinamibacterales</taxon>
        <taxon>Vicinamibacteraceae</taxon>
        <taxon>Luteitalea</taxon>
    </lineage>
</organism>
<dbReference type="InterPro" id="IPR036909">
    <property type="entry name" value="Cyt_c-like_dom_sf"/>
</dbReference>
<dbReference type="RefSeq" id="WP_110169754.1">
    <property type="nucleotide sequence ID" value="NZ_CP015136.1"/>
</dbReference>
<dbReference type="KEGG" id="abac:LuPra_01037"/>
<feature type="chain" id="PRO_5007511451" evidence="1">
    <location>
        <begin position="30"/>
        <end position="171"/>
    </location>
</feature>